<accession>X1EM56</accession>
<dbReference type="PANTHER" id="PTHR43284:SF1">
    <property type="entry name" value="ASPARAGINE SYNTHETASE"/>
    <property type="match status" value="1"/>
</dbReference>
<dbReference type="SUPFAM" id="SSF53756">
    <property type="entry name" value="UDP-Glycosyltransferase/glycogen phosphorylase"/>
    <property type="match status" value="1"/>
</dbReference>
<evidence type="ECO:0000259" key="1">
    <source>
        <dbReference type="PROSITE" id="PS51278"/>
    </source>
</evidence>
<dbReference type="CDD" id="cd00712">
    <property type="entry name" value="AsnB"/>
    <property type="match status" value="1"/>
</dbReference>
<dbReference type="AlphaFoldDB" id="X1EM56"/>
<dbReference type="Gene3D" id="3.60.20.10">
    <property type="entry name" value="Glutamine Phosphoribosylpyrophosphate, subunit 1, domain 1"/>
    <property type="match status" value="1"/>
</dbReference>
<dbReference type="InterPro" id="IPR028098">
    <property type="entry name" value="Glyco_trans_4-like_N"/>
</dbReference>
<dbReference type="PANTHER" id="PTHR43284">
    <property type="entry name" value="ASPARAGINE SYNTHETASE (GLUTAMINE-HYDROLYZING)"/>
    <property type="match status" value="1"/>
</dbReference>
<dbReference type="InterPro" id="IPR017932">
    <property type="entry name" value="GATase_2_dom"/>
</dbReference>
<name>X1EM56_9ZZZZ</name>
<evidence type="ECO:0000313" key="2">
    <source>
        <dbReference type="EMBL" id="GAH33657.1"/>
    </source>
</evidence>
<dbReference type="GO" id="GO:0005829">
    <property type="term" value="C:cytosol"/>
    <property type="evidence" value="ECO:0007669"/>
    <property type="project" value="TreeGrafter"/>
</dbReference>
<dbReference type="InterPro" id="IPR033738">
    <property type="entry name" value="AsnB_N"/>
</dbReference>
<gene>
    <name evidence="2" type="ORF">S03H2_17763</name>
</gene>
<sequence>MCGIAGINWNDENLIKKMINTLNHRGPDDAGYYIDDHISLGHTRLAIIDLSDKGKQPHHNEDESSWITFNGMIYNYEEIKKKLEEREHIFYSNSVSEVVIHAYEEYGYNCLNQFDGQFAFCIYDSVKHELFLARDKFGIKPLYYYYKDNRFIFASEIKAILEYDLDRKINKEAFREYFTYRFTFAPNTILQNIFKVKPEIIHCFMPHANLLGRFATFGYKCKLISSLWVVLLEKKYLNFFDMLSQRMVDLYTVNSNALKKFAIEYGILRYKIKVVESGVELEKFQPKKDFISLRKELKLPDMHILTMVAHLRKQKDYP</sequence>
<feature type="domain" description="Glutamine amidotransferase type-2" evidence="1">
    <location>
        <begin position="2"/>
        <end position="183"/>
    </location>
</feature>
<reference evidence="2" key="1">
    <citation type="journal article" date="2014" name="Front. Microbiol.">
        <title>High frequency of phylogenetically diverse reductive dehalogenase-homologous genes in deep subseafloor sedimentary metagenomes.</title>
        <authorList>
            <person name="Kawai M."/>
            <person name="Futagami T."/>
            <person name="Toyoda A."/>
            <person name="Takaki Y."/>
            <person name="Nishi S."/>
            <person name="Hori S."/>
            <person name="Arai W."/>
            <person name="Tsubouchi T."/>
            <person name="Morono Y."/>
            <person name="Uchiyama I."/>
            <person name="Ito T."/>
            <person name="Fujiyama A."/>
            <person name="Inagaki F."/>
            <person name="Takami H."/>
        </authorList>
    </citation>
    <scope>NUCLEOTIDE SEQUENCE</scope>
    <source>
        <strain evidence="2">Expedition CK06-06</strain>
    </source>
</reference>
<dbReference type="EMBL" id="BARU01009181">
    <property type="protein sequence ID" value="GAH33657.1"/>
    <property type="molecule type" value="Genomic_DNA"/>
</dbReference>
<proteinExistence type="predicted"/>
<dbReference type="InterPro" id="IPR029055">
    <property type="entry name" value="Ntn_hydrolases_N"/>
</dbReference>
<dbReference type="SUPFAM" id="SSF56235">
    <property type="entry name" value="N-terminal nucleophile aminohydrolases (Ntn hydrolases)"/>
    <property type="match status" value="1"/>
</dbReference>
<dbReference type="PROSITE" id="PS51278">
    <property type="entry name" value="GATASE_TYPE_2"/>
    <property type="match status" value="1"/>
</dbReference>
<dbReference type="Pfam" id="PF13439">
    <property type="entry name" value="Glyco_transf_4"/>
    <property type="match status" value="1"/>
</dbReference>
<dbReference type="Pfam" id="PF13537">
    <property type="entry name" value="GATase_7"/>
    <property type="match status" value="1"/>
</dbReference>
<dbReference type="InterPro" id="IPR051786">
    <property type="entry name" value="ASN_synthetase/amidase"/>
</dbReference>
<feature type="non-terminal residue" evidence="2">
    <location>
        <position position="318"/>
    </location>
</feature>
<comment type="caution">
    <text evidence="2">The sequence shown here is derived from an EMBL/GenBank/DDBJ whole genome shotgun (WGS) entry which is preliminary data.</text>
</comment>
<organism evidence="2">
    <name type="scientific">marine sediment metagenome</name>
    <dbReference type="NCBI Taxonomy" id="412755"/>
    <lineage>
        <taxon>unclassified sequences</taxon>
        <taxon>metagenomes</taxon>
        <taxon>ecological metagenomes</taxon>
    </lineage>
</organism>
<protein>
    <recommendedName>
        <fullName evidence="1">Glutamine amidotransferase type-2 domain-containing protein</fullName>
    </recommendedName>
</protein>